<keyword evidence="3" id="KW-1185">Reference proteome</keyword>
<evidence type="ECO:0000256" key="1">
    <source>
        <dbReference type="SAM" id="MobiDB-lite"/>
    </source>
</evidence>
<organism evidence="2 3">
    <name type="scientific">Roseivivax jejudonensis</name>
    <dbReference type="NCBI Taxonomy" id="1529041"/>
    <lineage>
        <taxon>Bacteria</taxon>
        <taxon>Pseudomonadati</taxon>
        <taxon>Pseudomonadota</taxon>
        <taxon>Alphaproteobacteria</taxon>
        <taxon>Rhodobacterales</taxon>
        <taxon>Roseobacteraceae</taxon>
        <taxon>Roseivivax</taxon>
    </lineage>
</organism>
<feature type="region of interest" description="Disordered" evidence="1">
    <location>
        <begin position="1"/>
        <end position="27"/>
    </location>
</feature>
<dbReference type="AlphaFoldDB" id="A0A1X6YDJ8"/>
<reference evidence="2 3" key="1">
    <citation type="submission" date="2017-03" db="EMBL/GenBank/DDBJ databases">
        <authorList>
            <person name="Afonso C.L."/>
            <person name="Miller P.J."/>
            <person name="Scott M.A."/>
            <person name="Spackman E."/>
            <person name="Goraichik I."/>
            <person name="Dimitrov K.M."/>
            <person name="Suarez D.L."/>
            <person name="Swayne D.E."/>
        </authorList>
    </citation>
    <scope>NUCLEOTIDE SEQUENCE [LARGE SCALE GENOMIC DNA]</scope>
    <source>
        <strain evidence="2 3">CECT 8625</strain>
    </source>
</reference>
<sequence>MAGRRVAPADPARQGRPGGCLPGRGESASCSRVHASGFDWPVAMVGLGRPGMSVGPGARFGGVCNNGASARTVTRSGAAEAVATTSPGATGRGWPRSGGG</sequence>
<gene>
    <name evidence="2" type="ORF">ROJ8625_00608</name>
</gene>
<evidence type="ECO:0000313" key="2">
    <source>
        <dbReference type="EMBL" id="SLN18067.1"/>
    </source>
</evidence>
<name>A0A1X6YDJ8_9RHOB</name>
<feature type="region of interest" description="Disordered" evidence="1">
    <location>
        <begin position="75"/>
        <end position="100"/>
    </location>
</feature>
<protein>
    <submittedName>
        <fullName evidence="2">Uncharacterized protein</fullName>
    </submittedName>
</protein>
<proteinExistence type="predicted"/>
<accession>A0A1X6YDJ8</accession>
<dbReference type="EMBL" id="FWFK01000001">
    <property type="protein sequence ID" value="SLN18067.1"/>
    <property type="molecule type" value="Genomic_DNA"/>
</dbReference>
<dbReference type="Proteomes" id="UP000193570">
    <property type="component" value="Unassembled WGS sequence"/>
</dbReference>
<evidence type="ECO:0000313" key="3">
    <source>
        <dbReference type="Proteomes" id="UP000193570"/>
    </source>
</evidence>